<dbReference type="RefSeq" id="WP_170266365.1">
    <property type="nucleotide sequence ID" value="NZ_WBVO01000002.1"/>
</dbReference>
<name>A0A6N6RI27_9FLAO</name>
<dbReference type="EMBL" id="WBVO01000002">
    <property type="protein sequence ID" value="KAB2813972.1"/>
    <property type="molecule type" value="Genomic_DNA"/>
</dbReference>
<dbReference type="PROSITE" id="PS51257">
    <property type="entry name" value="PROKAR_LIPOPROTEIN"/>
    <property type="match status" value="1"/>
</dbReference>
<evidence type="ECO:0008006" key="3">
    <source>
        <dbReference type="Google" id="ProtNLM"/>
    </source>
</evidence>
<reference evidence="1 2" key="1">
    <citation type="submission" date="2019-09" db="EMBL/GenBank/DDBJ databases">
        <title>Genomes of family Cryomorphaceae.</title>
        <authorList>
            <person name="Bowman J.P."/>
        </authorList>
    </citation>
    <scope>NUCLEOTIDE SEQUENCE [LARGE SCALE GENOMIC DNA]</scope>
    <source>
        <strain evidence="1 2">LMG 25704</strain>
    </source>
</reference>
<dbReference type="Proteomes" id="UP000468650">
    <property type="component" value="Unassembled WGS sequence"/>
</dbReference>
<evidence type="ECO:0000313" key="2">
    <source>
        <dbReference type="Proteomes" id="UP000468650"/>
    </source>
</evidence>
<sequence length="195" mass="21259">MTHKQLICASMIGIIVSSCTIDPNPPSAASPQAVCLELMDNLQLQCEIPYSNGVNAGLGSLQSTVTGDNTSPQFSQSLTFLPIDFPVFSSIKMNAATSSSGAQELTTPRAVRFDVPSSGGFRIKLYYIEYGDTYPSHTPNETGTTSSCYNNDYGTLEKKCYRWMRSKHYSSVTGELLCSNNTQFELTDRTIGSCQ</sequence>
<organism evidence="1 2">
    <name type="scientific">Phaeocystidibacter luteus</name>
    <dbReference type="NCBI Taxonomy" id="911197"/>
    <lineage>
        <taxon>Bacteria</taxon>
        <taxon>Pseudomonadati</taxon>
        <taxon>Bacteroidota</taxon>
        <taxon>Flavobacteriia</taxon>
        <taxon>Flavobacteriales</taxon>
        <taxon>Phaeocystidibacteraceae</taxon>
        <taxon>Phaeocystidibacter</taxon>
    </lineage>
</organism>
<protein>
    <recommendedName>
        <fullName evidence="3">Lipoprotein</fullName>
    </recommendedName>
</protein>
<gene>
    <name evidence="1" type="ORF">F8C67_04625</name>
</gene>
<dbReference type="AlphaFoldDB" id="A0A6N6RI27"/>
<proteinExistence type="predicted"/>
<comment type="caution">
    <text evidence="1">The sequence shown here is derived from an EMBL/GenBank/DDBJ whole genome shotgun (WGS) entry which is preliminary data.</text>
</comment>
<accession>A0A6N6RI27</accession>
<evidence type="ECO:0000313" key="1">
    <source>
        <dbReference type="EMBL" id="KAB2813972.1"/>
    </source>
</evidence>
<keyword evidence="2" id="KW-1185">Reference proteome</keyword>